<reference evidence="1 2" key="1">
    <citation type="submission" date="2018-11" db="EMBL/GenBank/DDBJ databases">
        <authorList>
            <person name="Teng T."/>
        </authorList>
    </citation>
    <scope>NUCLEOTIDE SEQUENCE [LARGE SCALE GENOMIC DNA]</scope>
</reference>
<proteinExistence type="predicted"/>
<dbReference type="Proteomes" id="UP000289169">
    <property type="component" value="Segment"/>
</dbReference>
<gene>
    <name evidence="1" type="ORF">Henu6_gp124</name>
</gene>
<protein>
    <submittedName>
        <fullName evidence="1">Uncharacterized protein</fullName>
    </submittedName>
</protein>
<sequence>MKCILKLNGPTKLKFPLLARRRMHPNSSHCITVLFTSAQEGTVVQADAKTFEPSFQIGYHSKTWPSVQGWDICPAGTTIQLIADE</sequence>
<dbReference type="EMBL" id="MK240351">
    <property type="protein sequence ID" value="QAU03929.1"/>
    <property type="molecule type" value="Genomic_DNA"/>
</dbReference>
<evidence type="ECO:0000313" key="1">
    <source>
        <dbReference type="EMBL" id="QAU03929.1"/>
    </source>
</evidence>
<evidence type="ECO:0000313" key="2">
    <source>
        <dbReference type="Proteomes" id="UP000289169"/>
    </source>
</evidence>
<organism evidence="1 2">
    <name type="scientific">Acinetobacter phage Henu6</name>
    <dbReference type="NCBI Taxonomy" id="2500136"/>
    <lineage>
        <taxon>Viruses</taxon>
        <taxon>Duplodnaviria</taxon>
        <taxon>Heunggongvirae</taxon>
        <taxon>Uroviricota</taxon>
        <taxon>Caudoviricetes</taxon>
        <taxon>Pantevenvirales</taxon>
        <taxon>Straboviridae</taxon>
        <taxon>Twarogvirinae</taxon>
        <taxon>Zedzedvirus</taxon>
        <taxon>Zedzedvirus zz1</taxon>
    </lineage>
</organism>
<name>A0A410T5K9_9CAUD</name>
<accession>A0A410T5K9</accession>